<evidence type="ECO:0000256" key="3">
    <source>
        <dbReference type="ARBA" id="ARBA00022478"/>
    </source>
</evidence>
<comment type="subcellular location">
    <subcellularLocation>
        <location evidence="1">Nucleus</location>
    </subcellularLocation>
</comment>
<evidence type="ECO:0000259" key="5">
    <source>
        <dbReference type="Pfam" id="PF08292"/>
    </source>
</evidence>
<dbReference type="InterPro" id="IPR013238">
    <property type="entry name" value="RNA_pol_III_Rbc25"/>
</dbReference>
<name>A0AAD9LF85_BABDI</name>
<keyword evidence="3" id="KW-0240">DNA-directed RNA polymerase</keyword>
<evidence type="ECO:0000313" key="6">
    <source>
        <dbReference type="EMBL" id="KAK1933249.1"/>
    </source>
</evidence>
<dbReference type="SUPFAM" id="SSF50249">
    <property type="entry name" value="Nucleic acid-binding proteins"/>
    <property type="match status" value="1"/>
</dbReference>
<accession>A0AAD9LF85</accession>
<dbReference type="InterPro" id="IPR036898">
    <property type="entry name" value="RNA_pol_Rpb7-like_N_sf"/>
</dbReference>
<dbReference type="InterPro" id="IPR045113">
    <property type="entry name" value="Rpb7-like"/>
</dbReference>
<evidence type="ECO:0000256" key="1">
    <source>
        <dbReference type="ARBA" id="ARBA00004123"/>
    </source>
</evidence>
<keyword evidence="4" id="KW-0804">Transcription</keyword>
<proteinExistence type="inferred from homology"/>
<dbReference type="InterPro" id="IPR012340">
    <property type="entry name" value="NA-bd_OB-fold"/>
</dbReference>
<protein>
    <recommendedName>
        <fullName evidence="5">RNA polymerase III subunit Rpc25 domain-containing protein</fullName>
    </recommendedName>
</protein>
<dbReference type="Proteomes" id="UP001195914">
    <property type="component" value="Unassembled WGS sequence"/>
</dbReference>
<gene>
    <name evidence="6" type="ORF">X943_002868</name>
</gene>
<dbReference type="GO" id="GO:0006384">
    <property type="term" value="P:transcription initiation at RNA polymerase III promoter"/>
    <property type="evidence" value="ECO:0007669"/>
    <property type="project" value="TreeGrafter"/>
</dbReference>
<dbReference type="Gene3D" id="2.40.50.140">
    <property type="entry name" value="Nucleic acid-binding proteins"/>
    <property type="match status" value="1"/>
</dbReference>
<keyword evidence="7" id="KW-1185">Reference proteome</keyword>
<feature type="domain" description="RNA polymerase III subunit Rpc25" evidence="5">
    <location>
        <begin position="95"/>
        <end position="175"/>
    </location>
</feature>
<comment type="caution">
    <text evidence="6">The sequence shown here is derived from an EMBL/GenBank/DDBJ whole genome shotgun (WGS) entry which is preliminary data.</text>
</comment>
<reference evidence="6" key="1">
    <citation type="journal article" date="2014" name="Nucleic Acids Res.">
        <title>The evolutionary dynamics of variant antigen genes in Babesia reveal a history of genomic innovation underlying host-parasite interaction.</title>
        <authorList>
            <person name="Jackson A.P."/>
            <person name="Otto T.D."/>
            <person name="Darby A."/>
            <person name="Ramaprasad A."/>
            <person name="Xia D."/>
            <person name="Echaide I.E."/>
            <person name="Farber M."/>
            <person name="Gahlot S."/>
            <person name="Gamble J."/>
            <person name="Gupta D."/>
            <person name="Gupta Y."/>
            <person name="Jackson L."/>
            <person name="Malandrin L."/>
            <person name="Malas T.B."/>
            <person name="Moussa E."/>
            <person name="Nair M."/>
            <person name="Reid A.J."/>
            <person name="Sanders M."/>
            <person name="Sharma J."/>
            <person name="Tracey A."/>
            <person name="Quail M.A."/>
            <person name="Weir W."/>
            <person name="Wastling J.M."/>
            <person name="Hall N."/>
            <person name="Willadsen P."/>
            <person name="Lingelbach K."/>
            <person name="Shiels B."/>
            <person name="Tait A."/>
            <person name="Berriman M."/>
            <person name="Allred D.R."/>
            <person name="Pain A."/>
        </authorList>
    </citation>
    <scope>NUCLEOTIDE SEQUENCE</scope>
    <source>
        <strain evidence="6">1802A</strain>
    </source>
</reference>
<comment type="similarity">
    <text evidence="2">Belongs to the eukaryotic RPB7/RPC8 RNA polymerase subunit family.</text>
</comment>
<reference evidence="6" key="2">
    <citation type="submission" date="2021-05" db="EMBL/GenBank/DDBJ databases">
        <authorList>
            <person name="Pain A."/>
        </authorList>
    </citation>
    <scope>NUCLEOTIDE SEQUENCE</scope>
    <source>
        <strain evidence="6">1802A</strain>
    </source>
</reference>
<organism evidence="6 7">
    <name type="scientific">Babesia divergens</name>
    <dbReference type="NCBI Taxonomy" id="32595"/>
    <lineage>
        <taxon>Eukaryota</taxon>
        <taxon>Sar</taxon>
        <taxon>Alveolata</taxon>
        <taxon>Apicomplexa</taxon>
        <taxon>Aconoidasida</taxon>
        <taxon>Piroplasmida</taxon>
        <taxon>Babesiidae</taxon>
        <taxon>Babesia</taxon>
    </lineage>
</organism>
<evidence type="ECO:0000256" key="4">
    <source>
        <dbReference type="ARBA" id="ARBA00023163"/>
    </source>
</evidence>
<dbReference type="Pfam" id="PF08292">
    <property type="entry name" value="RNA_pol_Rbc25"/>
    <property type="match status" value="1"/>
</dbReference>
<dbReference type="GO" id="GO:0005666">
    <property type="term" value="C:RNA polymerase III complex"/>
    <property type="evidence" value="ECO:0007669"/>
    <property type="project" value="TreeGrafter"/>
</dbReference>
<dbReference type="PANTHER" id="PTHR12709">
    <property type="entry name" value="DNA-DIRECTED RNA POLYMERASE II, III"/>
    <property type="match status" value="1"/>
</dbReference>
<dbReference type="Gene3D" id="3.30.1490.120">
    <property type="entry name" value="RNA polymerase Rpb7-like, N-terminal domain"/>
    <property type="match status" value="1"/>
</dbReference>
<sequence>MFKYYLVEDLMSLEVGEYLHDAHQILRQKIEDKYIDKVNSMAALAKYLQIISGVGLVVLVDEITNTSKPRILPNDASALFNLSLKLLVYAPERDERITGKIVTMDSSGIGISLGFFNDIKIIPQLMPVNSKYDTEHRTWYREENGTKQFLKVNTTIQFTVVDVIYNEMNDASPDNQMPVMLVLGTVK</sequence>
<evidence type="ECO:0000313" key="7">
    <source>
        <dbReference type="Proteomes" id="UP001195914"/>
    </source>
</evidence>
<dbReference type="EMBL" id="JAHBMH010000073">
    <property type="protein sequence ID" value="KAK1933249.1"/>
    <property type="molecule type" value="Genomic_DNA"/>
</dbReference>
<dbReference type="SUPFAM" id="SSF88798">
    <property type="entry name" value="N-terminal, heterodimerisation domain of RBP7 (RpoE)"/>
    <property type="match status" value="1"/>
</dbReference>
<dbReference type="PANTHER" id="PTHR12709:SF1">
    <property type="entry name" value="DNA-DIRECTED RNA POLYMERASE III SUBUNIT RPC8"/>
    <property type="match status" value="1"/>
</dbReference>
<dbReference type="AlphaFoldDB" id="A0AAD9LF85"/>
<evidence type="ECO:0000256" key="2">
    <source>
        <dbReference type="ARBA" id="ARBA00009307"/>
    </source>
</evidence>